<dbReference type="InterPro" id="IPR001254">
    <property type="entry name" value="Trypsin_dom"/>
</dbReference>
<dbReference type="GO" id="GO:0004252">
    <property type="term" value="F:serine-type endopeptidase activity"/>
    <property type="evidence" value="ECO:0007669"/>
    <property type="project" value="InterPro"/>
</dbReference>
<reference evidence="3" key="1">
    <citation type="submission" date="2016-11" db="EMBL/GenBank/DDBJ databases">
        <authorList>
            <person name="Varghese N."/>
            <person name="Submissions S."/>
        </authorList>
    </citation>
    <scope>NUCLEOTIDE SEQUENCE [LARGE SCALE GENOMIC DNA]</scope>
    <source>
        <strain evidence="3">DSM 44671</strain>
    </source>
</reference>
<feature type="domain" description="Peptidase S1" evidence="1">
    <location>
        <begin position="1"/>
        <end position="152"/>
    </location>
</feature>
<evidence type="ECO:0000259" key="1">
    <source>
        <dbReference type="PROSITE" id="PS50240"/>
    </source>
</evidence>
<dbReference type="SUPFAM" id="SSF50934">
    <property type="entry name" value="Tachylectin-2"/>
    <property type="match status" value="1"/>
</dbReference>
<dbReference type="InterPro" id="IPR043504">
    <property type="entry name" value="Peptidase_S1_PA_chymotrypsin"/>
</dbReference>
<dbReference type="AlphaFoldDB" id="A0A1K1T373"/>
<keyword evidence="3" id="KW-1185">Reference proteome</keyword>
<gene>
    <name evidence="2" type="ORF">SAMN04489730_7597</name>
</gene>
<dbReference type="Proteomes" id="UP000182740">
    <property type="component" value="Unassembled WGS sequence"/>
</dbReference>
<evidence type="ECO:0000313" key="3">
    <source>
        <dbReference type="Proteomes" id="UP000182740"/>
    </source>
</evidence>
<dbReference type="InterPro" id="IPR036813">
    <property type="entry name" value="Tachylectin2_sf"/>
</dbReference>
<dbReference type="STRING" id="546364.SAMN04489730_7597"/>
<protein>
    <submittedName>
        <fullName evidence="2">Trypsin</fullName>
    </submittedName>
</protein>
<proteinExistence type="predicted"/>
<dbReference type="Gene3D" id="2.115.10.10">
    <property type="entry name" value="Tachylectin 2"/>
    <property type="match status" value="1"/>
</dbReference>
<name>A0A1K1T373_9PSEU</name>
<dbReference type="InterPro" id="IPR009003">
    <property type="entry name" value="Peptidase_S1_PA"/>
</dbReference>
<dbReference type="Gene3D" id="2.40.10.10">
    <property type="entry name" value="Trypsin-like serine proteases"/>
    <property type="match status" value="1"/>
</dbReference>
<dbReference type="Pfam" id="PF14517">
    <property type="entry name" value="Tachylectin"/>
    <property type="match status" value="1"/>
</dbReference>
<sequence>MNLGTGAGFTTTVAKVVRHPGRDVVLAKLAAAATAVTPVAVSTTAPQAGETLQVAGFGRTATEWVPGRPRVAAFTVAGVDGSAVSVSSADGVDTCKGDAGGPAFRVTGGTAQLVALSSTSWQHGCLDVTETRQGGTETRVDDLATWIRQHTLPTPVSCPAGAAIWTARTDGTLWRYVHQGAADGTLSWTQPSKAIGWGWDGRTLAGKGGVIWDIHRNHGSGDPFGSGSLKRWVYSTDSGWSGGGQVGSGWERYLTPEYRERITVDRQNRIFMIDDQHRLKVYAWDDATGWWVNGGGDVLDTGWDRFDSITAAGDGVLYARKPTGELFRFQYDFTTSSWTQRDKPVGVGWQMFSEIFSPGGDILYGRGSTGSSPWDGQPGPVLRWYRYSDNTDTWAPSGPDRMGVTIGTGWNTEIHVTAAPDSCTLTP</sequence>
<dbReference type="Pfam" id="PF00089">
    <property type="entry name" value="Trypsin"/>
    <property type="match status" value="1"/>
</dbReference>
<dbReference type="EMBL" id="FPJG01000006">
    <property type="protein sequence ID" value="SFW90517.1"/>
    <property type="molecule type" value="Genomic_DNA"/>
</dbReference>
<accession>A0A1K1T373</accession>
<dbReference type="OrthoDB" id="3660483at2"/>
<dbReference type="GO" id="GO:0006508">
    <property type="term" value="P:proteolysis"/>
    <property type="evidence" value="ECO:0007669"/>
    <property type="project" value="InterPro"/>
</dbReference>
<evidence type="ECO:0000313" key="2">
    <source>
        <dbReference type="EMBL" id="SFW90517.1"/>
    </source>
</evidence>
<dbReference type="InterPro" id="IPR023294">
    <property type="entry name" value="Tachylectin2"/>
</dbReference>
<organism evidence="2 3">
    <name type="scientific">Amycolatopsis australiensis</name>
    <dbReference type="NCBI Taxonomy" id="546364"/>
    <lineage>
        <taxon>Bacteria</taxon>
        <taxon>Bacillati</taxon>
        <taxon>Actinomycetota</taxon>
        <taxon>Actinomycetes</taxon>
        <taxon>Pseudonocardiales</taxon>
        <taxon>Pseudonocardiaceae</taxon>
        <taxon>Amycolatopsis</taxon>
    </lineage>
</organism>
<dbReference type="SUPFAM" id="SSF50494">
    <property type="entry name" value="Trypsin-like serine proteases"/>
    <property type="match status" value="1"/>
</dbReference>
<dbReference type="PROSITE" id="PS50240">
    <property type="entry name" value="TRYPSIN_DOM"/>
    <property type="match status" value="1"/>
</dbReference>